<sequence>MDIIERMARLYRRPIFWIAGCKKDLQQLPDEVKDTMGYALYLAQIGRKHPQAKPLKGFHGAGVLEIVDDDGCGTYRAVYCVQFKHAVYVLHAFQKKSSSGISTPQTDMEKVKERLKAAQQHAKENHYEK</sequence>
<gene>
    <name evidence="2" type="ORF">BN1044_02803</name>
</gene>
<dbReference type="Pfam" id="PF05973">
    <property type="entry name" value="Gp49"/>
    <property type="match status" value="1"/>
</dbReference>
<dbReference type="AlphaFoldDB" id="A0A1C6Z2B7"/>
<dbReference type="EMBL" id="FMIQ01000055">
    <property type="protein sequence ID" value="SCM53310.1"/>
    <property type="molecule type" value="Genomic_DNA"/>
</dbReference>
<evidence type="ECO:0000256" key="1">
    <source>
        <dbReference type="SAM" id="MobiDB-lite"/>
    </source>
</evidence>
<evidence type="ECO:0000313" key="2">
    <source>
        <dbReference type="EMBL" id="SCM53310.1"/>
    </source>
</evidence>
<feature type="compositionally biased region" description="Polar residues" evidence="1">
    <location>
        <begin position="96"/>
        <end position="106"/>
    </location>
</feature>
<protein>
    <submittedName>
        <fullName evidence="2">Phage-related protein</fullName>
    </submittedName>
</protein>
<dbReference type="InterPro" id="IPR009241">
    <property type="entry name" value="HigB-like"/>
</dbReference>
<dbReference type="Proteomes" id="UP000094844">
    <property type="component" value="Unassembled WGS sequence"/>
</dbReference>
<organism evidence="2 3">
    <name type="scientific">Hafnia alvei</name>
    <dbReference type="NCBI Taxonomy" id="569"/>
    <lineage>
        <taxon>Bacteria</taxon>
        <taxon>Pseudomonadati</taxon>
        <taxon>Pseudomonadota</taxon>
        <taxon>Gammaproteobacteria</taxon>
        <taxon>Enterobacterales</taxon>
        <taxon>Hafniaceae</taxon>
        <taxon>Hafnia</taxon>
    </lineage>
</organism>
<feature type="region of interest" description="Disordered" evidence="1">
    <location>
        <begin position="96"/>
        <end position="129"/>
    </location>
</feature>
<dbReference type="RefSeq" id="WP_052123004.1">
    <property type="nucleotide sequence ID" value="NZ_CP078562.1"/>
</dbReference>
<accession>A0A1C6Z2B7</accession>
<dbReference type="STRING" id="569.A6V27_00425"/>
<evidence type="ECO:0000313" key="3">
    <source>
        <dbReference type="Proteomes" id="UP000094844"/>
    </source>
</evidence>
<name>A0A1C6Z2B7_HAFAL</name>
<proteinExistence type="predicted"/>
<reference evidence="2 3" key="1">
    <citation type="submission" date="2016-09" db="EMBL/GenBank/DDBJ databases">
        <authorList>
            <person name="Capua I."/>
            <person name="De Benedictis P."/>
            <person name="Joannis T."/>
            <person name="Lombin L.H."/>
            <person name="Cattoli G."/>
        </authorList>
    </citation>
    <scope>NUCLEOTIDE SEQUENCE [LARGE SCALE GENOMIC DNA]</scope>
    <source>
        <strain evidence="2 3">GB001</strain>
    </source>
</reference>
<feature type="compositionally biased region" description="Basic and acidic residues" evidence="1">
    <location>
        <begin position="107"/>
        <end position="129"/>
    </location>
</feature>